<comment type="caution">
    <text evidence="1">The sequence shown here is derived from an EMBL/GenBank/DDBJ whole genome shotgun (WGS) entry which is preliminary data.</text>
</comment>
<sequence>MKLLEDRDASNLQPETTADNAIAGSGVRPEVLVTEEPPANEDRVRTKGCSYKAFLGCNPKEFLGSDNPVACMYWLKKVDIAFESSECDVSQRVKFTSQLLRGEALIWWNLTRSALTPEVLMKLTWPVFKKKIMNKYSNERSLDKLEVEFRNLKKGNLFVANYSKLFLEKLNLVGYLVPDERSKIKAFHLGLPANMRTDVRNAGGSTFQEVIEEALLVEDDRVA</sequence>
<reference evidence="1 2" key="2">
    <citation type="journal article" date="2022" name="Mol. Ecol. Resour.">
        <title>The genomes of chicory, endive, great burdock and yacon provide insights into Asteraceae paleo-polyploidization history and plant inulin production.</title>
        <authorList>
            <person name="Fan W."/>
            <person name="Wang S."/>
            <person name="Wang H."/>
            <person name="Wang A."/>
            <person name="Jiang F."/>
            <person name="Liu H."/>
            <person name="Zhao H."/>
            <person name="Xu D."/>
            <person name="Zhang Y."/>
        </authorList>
    </citation>
    <scope>NUCLEOTIDE SEQUENCE [LARGE SCALE GENOMIC DNA]</scope>
    <source>
        <strain evidence="2">cv. Niubang</strain>
    </source>
</reference>
<keyword evidence="2" id="KW-1185">Reference proteome</keyword>
<dbReference type="Proteomes" id="UP001055879">
    <property type="component" value="Linkage Group LG03"/>
</dbReference>
<name>A0ACB9DJC2_ARCLA</name>
<organism evidence="1 2">
    <name type="scientific">Arctium lappa</name>
    <name type="common">Greater burdock</name>
    <name type="synonym">Lappa major</name>
    <dbReference type="NCBI Taxonomy" id="4217"/>
    <lineage>
        <taxon>Eukaryota</taxon>
        <taxon>Viridiplantae</taxon>
        <taxon>Streptophyta</taxon>
        <taxon>Embryophyta</taxon>
        <taxon>Tracheophyta</taxon>
        <taxon>Spermatophyta</taxon>
        <taxon>Magnoliopsida</taxon>
        <taxon>eudicotyledons</taxon>
        <taxon>Gunneridae</taxon>
        <taxon>Pentapetalae</taxon>
        <taxon>asterids</taxon>
        <taxon>campanulids</taxon>
        <taxon>Asterales</taxon>
        <taxon>Asteraceae</taxon>
        <taxon>Carduoideae</taxon>
        <taxon>Cardueae</taxon>
        <taxon>Arctiinae</taxon>
        <taxon>Arctium</taxon>
    </lineage>
</organism>
<gene>
    <name evidence="1" type="ORF">L6452_09173</name>
</gene>
<dbReference type="EMBL" id="CM042049">
    <property type="protein sequence ID" value="KAI3746734.1"/>
    <property type="molecule type" value="Genomic_DNA"/>
</dbReference>
<reference evidence="2" key="1">
    <citation type="journal article" date="2022" name="Mol. Ecol. Resour.">
        <title>The genomes of chicory, endive, great burdock and yacon provide insights into Asteraceae palaeo-polyploidization history and plant inulin production.</title>
        <authorList>
            <person name="Fan W."/>
            <person name="Wang S."/>
            <person name="Wang H."/>
            <person name="Wang A."/>
            <person name="Jiang F."/>
            <person name="Liu H."/>
            <person name="Zhao H."/>
            <person name="Xu D."/>
            <person name="Zhang Y."/>
        </authorList>
    </citation>
    <scope>NUCLEOTIDE SEQUENCE [LARGE SCALE GENOMIC DNA]</scope>
    <source>
        <strain evidence="2">cv. Niubang</strain>
    </source>
</reference>
<protein>
    <submittedName>
        <fullName evidence="1">Uncharacterized protein</fullName>
    </submittedName>
</protein>
<proteinExistence type="predicted"/>
<evidence type="ECO:0000313" key="2">
    <source>
        <dbReference type="Proteomes" id="UP001055879"/>
    </source>
</evidence>
<accession>A0ACB9DJC2</accession>
<evidence type="ECO:0000313" key="1">
    <source>
        <dbReference type="EMBL" id="KAI3746734.1"/>
    </source>
</evidence>